<dbReference type="PRINTS" id="PR01490">
    <property type="entry name" value="RTXTOXIND"/>
</dbReference>
<evidence type="ECO:0000256" key="9">
    <source>
        <dbReference type="RuleBase" id="RU365093"/>
    </source>
</evidence>
<dbReference type="SUPFAM" id="SSF111369">
    <property type="entry name" value="HlyD-like secretion proteins"/>
    <property type="match status" value="1"/>
</dbReference>
<dbReference type="InterPro" id="IPR050739">
    <property type="entry name" value="MFP"/>
</dbReference>
<evidence type="ECO:0000259" key="12">
    <source>
        <dbReference type="Pfam" id="PF26002"/>
    </source>
</evidence>
<feature type="domain" description="AprE-like long alpha-helical hairpin" evidence="11">
    <location>
        <begin position="108"/>
        <end position="288"/>
    </location>
</feature>
<keyword evidence="8" id="KW-0472">Membrane</keyword>
<dbReference type="PANTHER" id="PTHR30386">
    <property type="entry name" value="MEMBRANE FUSION SUBUNIT OF EMRAB-TOLC MULTIDRUG EFFLUX PUMP"/>
    <property type="match status" value="1"/>
</dbReference>
<feature type="coiled-coil region" evidence="10">
    <location>
        <begin position="152"/>
        <end position="200"/>
    </location>
</feature>
<keyword evidence="4 9" id="KW-1003">Cell membrane</keyword>
<feature type="domain" description="AprE-like beta-barrel" evidence="12">
    <location>
        <begin position="330"/>
        <end position="419"/>
    </location>
</feature>
<dbReference type="NCBIfam" id="TIGR01843">
    <property type="entry name" value="type_I_hlyD"/>
    <property type="match status" value="1"/>
</dbReference>
<dbReference type="InterPro" id="IPR058982">
    <property type="entry name" value="Beta-barrel_AprE"/>
</dbReference>
<reference evidence="14" key="1">
    <citation type="submission" date="2018-05" db="EMBL/GenBank/DDBJ databases">
        <authorList>
            <person name="Du Z."/>
            <person name="Wang X."/>
        </authorList>
    </citation>
    <scope>NUCLEOTIDE SEQUENCE [LARGE SCALE GENOMIC DNA]</scope>
    <source>
        <strain evidence="14">CQN31</strain>
    </source>
</reference>
<evidence type="ECO:0000259" key="11">
    <source>
        <dbReference type="Pfam" id="PF25994"/>
    </source>
</evidence>
<gene>
    <name evidence="13" type="ORF">DFH01_10960</name>
</gene>
<dbReference type="InterPro" id="IPR010129">
    <property type="entry name" value="T1SS_HlyD"/>
</dbReference>
<dbReference type="GO" id="GO:0005886">
    <property type="term" value="C:plasma membrane"/>
    <property type="evidence" value="ECO:0007669"/>
    <property type="project" value="UniProtKB-SubCell"/>
</dbReference>
<dbReference type="EMBL" id="QGNA01000002">
    <property type="protein sequence ID" value="PWS37354.1"/>
    <property type="molecule type" value="Genomic_DNA"/>
</dbReference>
<accession>A0A317FE41</accession>
<dbReference type="PANTHER" id="PTHR30386:SF26">
    <property type="entry name" value="TRANSPORT PROTEIN COMB"/>
    <property type="match status" value="1"/>
</dbReference>
<comment type="subcellular location">
    <subcellularLocation>
        <location evidence="1 9">Cell inner membrane</location>
        <topology evidence="1 9">Single-pass membrane protein</topology>
    </subcellularLocation>
</comment>
<proteinExistence type="inferred from homology"/>
<evidence type="ECO:0000313" key="14">
    <source>
        <dbReference type="Proteomes" id="UP000245765"/>
    </source>
</evidence>
<dbReference type="RefSeq" id="WP_109870462.1">
    <property type="nucleotide sequence ID" value="NZ_QGNA01000002.1"/>
</dbReference>
<dbReference type="OrthoDB" id="9810980at2"/>
<dbReference type="AlphaFoldDB" id="A0A317FE41"/>
<protein>
    <recommendedName>
        <fullName evidence="9">Membrane fusion protein (MFP) family protein</fullName>
    </recommendedName>
</protein>
<evidence type="ECO:0000256" key="2">
    <source>
        <dbReference type="ARBA" id="ARBA00009477"/>
    </source>
</evidence>
<dbReference type="GO" id="GO:0009306">
    <property type="term" value="P:protein secretion"/>
    <property type="evidence" value="ECO:0007669"/>
    <property type="project" value="InterPro"/>
</dbReference>
<dbReference type="Gene3D" id="2.40.30.170">
    <property type="match status" value="1"/>
</dbReference>
<dbReference type="InterPro" id="IPR006144">
    <property type="entry name" value="Secretion_HlyD_CS"/>
</dbReference>
<feature type="coiled-coil region" evidence="10">
    <location>
        <begin position="254"/>
        <end position="295"/>
    </location>
</feature>
<comment type="caution">
    <text evidence="13">The sequence shown here is derived from an EMBL/GenBank/DDBJ whole genome shotgun (WGS) entry which is preliminary data.</text>
</comment>
<sequence length="442" mass="46801">MSRILALPEPSRVPSPDRHILALEEVRLRGAERAAILGAAALVAGFLGWAAVTPLPEIAVAPGQVETSLAAAPVQHLEGGIVEAVLVREGEMVAEGQPLLRLHDAAPRAELGQMQVRLAALRLQAERLAALAAGGRLPPALPAAEALLGPQRAALEARLAAQAARRATLAEQVAQRRGEIATLTAQAAALQRQVQMFRDELATRQALARDGLSTRIAVLEATRLLLGAEAEQERVTGQAATAGRSLAEAEARLAELASTALDEARSEAARIAQEIAEAEAAILRLEDRAERVLLRAPSAGVVRGLSVTRAGTVLAPGAMVAEILPADATLLVEARIGPRDIGFVEIGQDVTVKVQAFDFSRFGTVEGRIERISAGAFLDEQKQPHWRARIALAQDHVGKNPDLARLAPGMTVSAEITTGRKTVLQYLLKPLYAAASTAFRER</sequence>
<organism evidence="13 14">
    <name type="scientific">Falsiroseomonas bella</name>
    <dbReference type="NCBI Taxonomy" id="2184016"/>
    <lineage>
        <taxon>Bacteria</taxon>
        <taxon>Pseudomonadati</taxon>
        <taxon>Pseudomonadota</taxon>
        <taxon>Alphaproteobacteria</taxon>
        <taxon>Acetobacterales</taxon>
        <taxon>Roseomonadaceae</taxon>
        <taxon>Falsiroseomonas</taxon>
    </lineage>
</organism>
<dbReference type="InterPro" id="IPR058781">
    <property type="entry name" value="HH_AprE-like"/>
</dbReference>
<keyword evidence="6" id="KW-0812">Transmembrane</keyword>
<evidence type="ECO:0000256" key="3">
    <source>
        <dbReference type="ARBA" id="ARBA00022448"/>
    </source>
</evidence>
<evidence type="ECO:0000256" key="10">
    <source>
        <dbReference type="SAM" id="Coils"/>
    </source>
</evidence>
<evidence type="ECO:0000256" key="4">
    <source>
        <dbReference type="ARBA" id="ARBA00022475"/>
    </source>
</evidence>
<name>A0A317FE41_9PROT</name>
<evidence type="ECO:0000256" key="8">
    <source>
        <dbReference type="ARBA" id="ARBA00023136"/>
    </source>
</evidence>
<keyword evidence="10" id="KW-0175">Coiled coil</keyword>
<evidence type="ECO:0000256" key="5">
    <source>
        <dbReference type="ARBA" id="ARBA00022519"/>
    </source>
</evidence>
<dbReference type="Proteomes" id="UP000245765">
    <property type="component" value="Unassembled WGS sequence"/>
</dbReference>
<dbReference type="PROSITE" id="PS00543">
    <property type="entry name" value="HLYD_FAMILY"/>
    <property type="match status" value="1"/>
</dbReference>
<keyword evidence="5 9" id="KW-0997">Cell inner membrane</keyword>
<dbReference type="Pfam" id="PF26002">
    <property type="entry name" value="Beta-barrel_AprE"/>
    <property type="match status" value="1"/>
</dbReference>
<evidence type="ECO:0000313" key="13">
    <source>
        <dbReference type="EMBL" id="PWS37354.1"/>
    </source>
</evidence>
<dbReference type="Pfam" id="PF25994">
    <property type="entry name" value="HH_AprE"/>
    <property type="match status" value="1"/>
</dbReference>
<keyword evidence="14" id="KW-1185">Reference proteome</keyword>
<comment type="similarity">
    <text evidence="2 9">Belongs to the membrane fusion protein (MFP) (TC 8.A.1) family.</text>
</comment>
<keyword evidence="7" id="KW-1133">Transmembrane helix</keyword>
<evidence type="ECO:0000256" key="6">
    <source>
        <dbReference type="ARBA" id="ARBA00022692"/>
    </source>
</evidence>
<keyword evidence="3 9" id="KW-0813">Transport</keyword>
<evidence type="ECO:0000256" key="7">
    <source>
        <dbReference type="ARBA" id="ARBA00022989"/>
    </source>
</evidence>
<evidence type="ECO:0000256" key="1">
    <source>
        <dbReference type="ARBA" id="ARBA00004377"/>
    </source>
</evidence>